<proteinExistence type="predicted"/>
<gene>
    <name evidence="2" type="ORF">ACFQ4E_09940</name>
</gene>
<dbReference type="Gene3D" id="3.40.390.70">
    <property type="match status" value="1"/>
</dbReference>
<dbReference type="RefSeq" id="WP_386803082.1">
    <property type="nucleotide sequence ID" value="NZ_JBHTMU010000015.1"/>
</dbReference>
<dbReference type="Pfam" id="PF15887">
    <property type="entry name" value="Peptidase_Mx"/>
    <property type="match status" value="1"/>
</dbReference>
<feature type="domain" description="Zinc-ribbon" evidence="1">
    <location>
        <begin position="3"/>
        <end position="39"/>
    </location>
</feature>
<dbReference type="EMBL" id="JBHTMU010000015">
    <property type="protein sequence ID" value="MFD1342739.1"/>
    <property type="molecule type" value="Genomic_DNA"/>
</dbReference>
<keyword evidence="3" id="KW-1185">Reference proteome</keyword>
<accession>A0ABW3ZHZ4</accession>
<dbReference type="InterPro" id="IPR011201">
    <property type="entry name" value="Zinc-ribbon_6_bact"/>
</dbReference>
<dbReference type="Pfam" id="PF10005">
    <property type="entry name" value="Zn_ribbon_DZR_6"/>
    <property type="match status" value="1"/>
</dbReference>
<evidence type="ECO:0000259" key="1">
    <source>
        <dbReference type="Pfam" id="PF10005"/>
    </source>
</evidence>
<sequence length="327" mass="35973">MQVFTCPLCAADLYFHNTVCNCGHEIVFNPGSQTMIAATDTCANRDRIGCNWRTEGDALCRACETTETVPDLGASENLGRWRETEQVKRRMFANLARWGWFTPGDPGARPVFRLLSEETASGAAQVTMGHADGLITINVSEADEATRAQRQEDMGELYRTMLGHLRHETAHFLFVRLSEQPEFLDAFRALFGDEREDYGAALKAHYADPDAPGSDHVSSYATAHPHEDWAETVAHLLHLVDLLDSAVAVSIAGPDLPGPGYDAYADSDTDALIERAISVSIAVNHVNRALDLPDLYPFVLRDGVRTKLAFAHRWLRHGPESGLSPAA</sequence>
<name>A0ABW3ZHZ4_9RHOB</name>
<organism evidence="2 3">
    <name type="scientific">Litorisediminicola beolgyonensis</name>
    <dbReference type="NCBI Taxonomy" id="1173614"/>
    <lineage>
        <taxon>Bacteria</taxon>
        <taxon>Pseudomonadati</taxon>
        <taxon>Pseudomonadota</taxon>
        <taxon>Alphaproteobacteria</taxon>
        <taxon>Rhodobacterales</taxon>
        <taxon>Paracoccaceae</taxon>
        <taxon>Litorisediminicola</taxon>
    </lineage>
</organism>
<comment type="caution">
    <text evidence="2">The sequence shown here is derived from an EMBL/GenBank/DDBJ whole genome shotgun (WGS) entry which is preliminary data.</text>
</comment>
<dbReference type="Proteomes" id="UP001597135">
    <property type="component" value="Unassembled WGS sequence"/>
</dbReference>
<protein>
    <submittedName>
        <fullName evidence="2">Zinc-binding metallopeptidase</fullName>
    </submittedName>
</protein>
<dbReference type="PIRSF" id="PIRSF012641">
    <property type="entry name" value="UCP012641"/>
    <property type="match status" value="1"/>
</dbReference>
<reference evidence="3" key="1">
    <citation type="journal article" date="2019" name="Int. J. Syst. Evol. Microbiol.">
        <title>The Global Catalogue of Microorganisms (GCM) 10K type strain sequencing project: providing services to taxonomists for standard genome sequencing and annotation.</title>
        <authorList>
            <consortium name="The Broad Institute Genomics Platform"/>
            <consortium name="The Broad Institute Genome Sequencing Center for Infectious Disease"/>
            <person name="Wu L."/>
            <person name="Ma J."/>
        </authorList>
    </citation>
    <scope>NUCLEOTIDE SEQUENCE [LARGE SCALE GENOMIC DNA]</scope>
    <source>
        <strain evidence="3">CCUG 62953</strain>
    </source>
</reference>
<evidence type="ECO:0000313" key="2">
    <source>
        <dbReference type="EMBL" id="MFD1342739.1"/>
    </source>
</evidence>
<evidence type="ECO:0000313" key="3">
    <source>
        <dbReference type="Proteomes" id="UP001597135"/>
    </source>
</evidence>
<dbReference type="InterPro" id="IPR031321">
    <property type="entry name" value="UCP012641"/>
</dbReference>